<proteinExistence type="predicted"/>
<accession>A0A812JKC2</accession>
<organism evidence="1 2">
    <name type="scientific">Symbiodinium necroappetens</name>
    <dbReference type="NCBI Taxonomy" id="1628268"/>
    <lineage>
        <taxon>Eukaryota</taxon>
        <taxon>Sar</taxon>
        <taxon>Alveolata</taxon>
        <taxon>Dinophyceae</taxon>
        <taxon>Suessiales</taxon>
        <taxon>Symbiodiniaceae</taxon>
        <taxon>Symbiodinium</taxon>
    </lineage>
</organism>
<dbReference type="AlphaFoldDB" id="A0A812JKC2"/>
<dbReference type="OrthoDB" id="6778504at2759"/>
<reference evidence="1" key="1">
    <citation type="submission" date="2021-02" db="EMBL/GenBank/DDBJ databases">
        <authorList>
            <person name="Dougan E. K."/>
            <person name="Rhodes N."/>
            <person name="Thang M."/>
            <person name="Chan C."/>
        </authorList>
    </citation>
    <scope>NUCLEOTIDE SEQUENCE</scope>
</reference>
<dbReference type="EMBL" id="CAJNJA010006442">
    <property type="protein sequence ID" value="CAE7210338.1"/>
    <property type="molecule type" value="Genomic_DNA"/>
</dbReference>
<dbReference type="Proteomes" id="UP000601435">
    <property type="component" value="Unassembled WGS sequence"/>
</dbReference>
<evidence type="ECO:0000313" key="2">
    <source>
        <dbReference type="Proteomes" id="UP000601435"/>
    </source>
</evidence>
<sequence>GLETAPEILFLQEVGDVRGLAEGIHFHDLFMIAGHDLNQDAHAHIDMFSGMLHYRHLNRNRNGIRKASQDADLRAAFMQEIHQLRYTLMLPELGVSAGLDGITYEGLKGLLKLDSKQRLVQYFNALLMGDKPVPPSWKEHVANLPHFLVYADDITVFATTEVALQAKATPLQGEPSLLFLGVPLGHGVNAATIMTHLMRKASNSFFAFKKILDRASTTLSLKFKLFDTYISSRWLWAAPTMFPDMRMLKSIEGSKNTYLLSLCRVGTDVLMSWIDNTVSRRRSVRLLCSRVQGPDWRRAWLKRVWTYHGHLARCPVEHPMKQIARICSSGNLRRGLRASWLTDLTVRKLQRVFLKLPGIGTCHSWEEAAQDRHLWEQLLPQWLAYWMPAAQEPTANLDYLCQRQLVILRTKRVVECMFLRPSRDVFDTPYAGALWEINEVPRSATNLVWLRTDSSGCYAILQLPRSTTKPALGVQVRPSDTSPMSLSLALLALGTKLAILLQTYGYRDVHVVAPLSQYQRGIFQENVSLTHLAELTALLGLFDHPDRPMLCLPHTKVPSVSQSLLESFRAVAMPTKYLVRTADFSDARFVDDFRQVHASLWQML</sequence>
<comment type="caution">
    <text evidence="1">The sequence shown here is derived from an EMBL/GenBank/DDBJ whole genome shotgun (WGS) entry which is preliminary data.</text>
</comment>
<keyword evidence="2" id="KW-1185">Reference proteome</keyword>
<name>A0A812JKC2_9DINO</name>
<gene>
    <name evidence="1" type="primary">rsmF</name>
    <name evidence="1" type="ORF">SNEC2469_LOCUS2088</name>
</gene>
<evidence type="ECO:0000313" key="1">
    <source>
        <dbReference type="EMBL" id="CAE7210338.1"/>
    </source>
</evidence>
<protein>
    <submittedName>
        <fullName evidence="1">RsmF protein</fullName>
    </submittedName>
</protein>
<feature type="non-terminal residue" evidence="1">
    <location>
        <position position="1"/>
    </location>
</feature>